<evidence type="ECO:0000313" key="2">
    <source>
        <dbReference type="Proteomes" id="UP000615446"/>
    </source>
</evidence>
<proteinExistence type="predicted"/>
<protein>
    <submittedName>
        <fullName evidence="1">Uncharacterized protein</fullName>
    </submittedName>
</protein>
<name>A0A8H3QF76_9GLOM</name>
<sequence>MYNFPDFVLYRFLIITENLHKNIDLKSPSKPFDLIWHNTVIEDGVGEARGEVCRGSSVEVCSIRGEVRYKSTAGVEECREGRAEANANVVISNRIVLSFRSKETE</sequence>
<dbReference type="EMBL" id="BLAL01000012">
    <property type="protein sequence ID" value="GES74809.1"/>
    <property type="molecule type" value="Genomic_DNA"/>
</dbReference>
<gene>
    <name evidence="1" type="ORF">RCL2_000227400</name>
</gene>
<dbReference type="Proteomes" id="UP000615446">
    <property type="component" value="Unassembled WGS sequence"/>
</dbReference>
<evidence type="ECO:0000313" key="1">
    <source>
        <dbReference type="EMBL" id="GES74809.1"/>
    </source>
</evidence>
<accession>A0A8H3QF76</accession>
<comment type="caution">
    <text evidence="1">The sequence shown here is derived from an EMBL/GenBank/DDBJ whole genome shotgun (WGS) entry which is preliminary data.</text>
</comment>
<reference evidence="1" key="1">
    <citation type="submission" date="2019-10" db="EMBL/GenBank/DDBJ databases">
        <title>Conservation and host-specific expression of non-tandemly repeated heterogenous ribosome RNA gene in arbuscular mycorrhizal fungi.</title>
        <authorList>
            <person name="Maeda T."/>
            <person name="Kobayashi Y."/>
            <person name="Nakagawa T."/>
            <person name="Ezawa T."/>
            <person name="Yamaguchi K."/>
            <person name="Bino T."/>
            <person name="Nishimoto Y."/>
            <person name="Shigenobu S."/>
            <person name="Kawaguchi M."/>
        </authorList>
    </citation>
    <scope>NUCLEOTIDE SEQUENCE</scope>
    <source>
        <strain evidence="1">HR1</strain>
    </source>
</reference>
<organism evidence="1 2">
    <name type="scientific">Rhizophagus clarus</name>
    <dbReference type="NCBI Taxonomy" id="94130"/>
    <lineage>
        <taxon>Eukaryota</taxon>
        <taxon>Fungi</taxon>
        <taxon>Fungi incertae sedis</taxon>
        <taxon>Mucoromycota</taxon>
        <taxon>Glomeromycotina</taxon>
        <taxon>Glomeromycetes</taxon>
        <taxon>Glomerales</taxon>
        <taxon>Glomeraceae</taxon>
        <taxon>Rhizophagus</taxon>
    </lineage>
</organism>
<dbReference type="AlphaFoldDB" id="A0A8H3QF76"/>